<dbReference type="Pfam" id="PF00035">
    <property type="entry name" value="dsrm"/>
    <property type="match status" value="1"/>
</dbReference>
<name>A0A8H7YAC7_PSICU</name>
<comment type="caution">
    <text evidence="3">The sequence shown here is derived from an EMBL/GenBank/DDBJ whole genome shotgun (WGS) entry which is preliminary data.</text>
</comment>
<evidence type="ECO:0000256" key="1">
    <source>
        <dbReference type="PROSITE-ProRule" id="PRU00266"/>
    </source>
</evidence>
<organism evidence="3">
    <name type="scientific">Psilocybe cubensis</name>
    <name type="common">Psychedelic mushroom</name>
    <name type="synonym">Stropharia cubensis</name>
    <dbReference type="NCBI Taxonomy" id="181762"/>
    <lineage>
        <taxon>Eukaryota</taxon>
        <taxon>Fungi</taxon>
        <taxon>Dikarya</taxon>
        <taxon>Basidiomycota</taxon>
        <taxon>Agaricomycotina</taxon>
        <taxon>Agaricomycetes</taxon>
        <taxon>Agaricomycetidae</taxon>
        <taxon>Agaricales</taxon>
        <taxon>Agaricineae</taxon>
        <taxon>Strophariaceae</taxon>
        <taxon>Psilocybe</taxon>
    </lineage>
</organism>
<dbReference type="InterPro" id="IPR014720">
    <property type="entry name" value="dsRBD_dom"/>
</dbReference>
<dbReference type="AlphaFoldDB" id="A0A8H7YAC7"/>
<keyword evidence="1" id="KW-0694">RNA-binding</keyword>
<gene>
    <name evidence="3" type="ORF">JR316_000431</name>
</gene>
<evidence type="ECO:0000313" key="3">
    <source>
        <dbReference type="EMBL" id="KAG5173774.1"/>
    </source>
</evidence>
<dbReference type="EMBL" id="JAFIQS010000001">
    <property type="protein sequence ID" value="KAG5173774.1"/>
    <property type="molecule type" value="Genomic_DNA"/>
</dbReference>
<reference evidence="3" key="1">
    <citation type="submission" date="2021-02" db="EMBL/GenBank/DDBJ databases">
        <title>Psilocybe cubensis genome.</title>
        <authorList>
            <person name="Mckernan K.J."/>
            <person name="Crawford S."/>
            <person name="Trippe A."/>
            <person name="Kane L.T."/>
            <person name="Mclaughlin S."/>
        </authorList>
    </citation>
    <scope>NUCLEOTIDE SEQUENCE [LARGE SCALE GENOMIC DNA]</scope>
    <source>
        <strain evidence="3">MGC-MH-2018</strain>
    </source>
</reference>
<dbReference type="SUPFAM" id="SSF54768">
    <property type="entry name" value="dsRNA-binding domain-like"/>
    <property type="match status" value="1"/>
</dbReference>
<sequence>MSNPVTSLHNYLAKTQSTSSLSWAETKKGTDHAPTWLVECKRVVKGTAEAPTINQAKQEAAKKALAAIKADLEKK</sequence>
<protein>
    <recommendedName>
        <fullName evidence="2">DRBM domain-containing protein</fullName>
    </recommendedName>
</protein>
<accession>A0A8H7YAC7</accession>
<feature type="domain" description="DRBM" evidence="2">
    <location>
        <begin position="3"/>
        <end position="70"/>
    </location>
</feature>
<dbReference type="Gene3D" id="3.30.160.20">
    <property type="match status" value="1"/>
</dbReference>
<proteinExistence type="predicted"/>
<dbReference type="PROSITE" id="PS50137">
    <property type="entry name" value="DS_RBD"/>
    <property type="match status" value="1"/>
</dbReference>
<dbReference type="GO" id="GO:0003723">
    <property type="term" value="F:RNA binding"/>
    <property type="evidence" value="ECO:0007669"/>
    <property type="project" value="UniProtKB-UniRule"/>
</dbReference>
<evidence type="ECO:0000259" key="2">
    <source>
        <dbReference type="PROSITE" id="PS50137"/>
    </source>
</evidence>